<dbReference type="EMBL" id="CP092900">
    <property type="protein sequence ID" value="UTC24536.1"/>
    <property type="molecule type" value="Genomic_DNA"/>
</dbReference>
<dbReference type="Pfam" id="PF00231">
    <property type="entry name" value="ATP-synt"/>
    <property type="match status" value="1"/>
</dbReference>
<comment type="subcellular location">
    <subcellularLocation>
        <location evidence="10">Cell membrane</location>
        <topology evidence="10">Peripheral membrane protein</topology>
    </subcellularLocation>
    <subcellularLocation>
        <location evidence="2">Membrane</location>
        <topology evidence="2">Peripheral membrane protein</topology>
    </subcellularLocation>
</comment>
<accession>A0ABY5DL46</accession>
<dbReference type="NCBIfam" id="TIGR01146">
    <property type="entry name" value="ATPsyn_F1gamma"/>
    <property type="match status" value="1"/>
</dbReference>
<organism evidence="11 12">
    <name type="scientific">Candidatus Comchoanobacter bicostacola</name>
    <dbReference type="NCBI Taxonomy" id="2919598"/>
    <lineage>
        <taxon>Bacteria</taxon>
        <taxon>Pseudomonadati</taxon>
        <taxon>Pseudomonadota</taxon>
        <taxon>Gammaproteobacteria</taxon>
        <taxon>Candidatus Comchoanobacterales</taxon>
        <taxon>Candidatus Comchoanobacteraceae</taxon>
        <taxon>Candidatus Comchoanobacter</taxon>
    </lineage>
</organism>
<evidence type="ECO:0000313" key="11">
    <source>
        <dbReference type="EMBL" id="UTC24536.1"/>
    </source>
</evidence>
<dbReference type="RefSeq" id="WP_258568320.1">
    <property type="nucleotide sequence ID" value="NZ_CP092900.1"/>
</dbReference>
<evidence type="ECO:0000256" key="3">
    <source>
        <dbReference type="ARBA" id="ARBA00007681"/>
    </source>
</evidence>
<keyword evidence="5 10" id="KW-0375">Hydrogen ion transport</keyword>
<keyword evidence="8 10" id="KW-0139">CF(1)</keyword>
<dbReference type="PANTHER" id="PTHR11693">
    <property type="entry name" value="ATP SYNTHASE GAMMA CHAIN"/>
    <property type="match status" value="1"/>
</dbReference>
<gene>
    <name evidence="10 11" type="primary">atpG</name>
    <name evidence="11" type="ORF">MMH89_04815</name>
</gene>
<evidence type="ECO:0000256" key="1">
    <source>
        <dbReference type="ARBA" id="ARBA00003456"/>
    </source>
</evidence>
<dbReference type="HAMAP" id="MF_00815">
    <property type="entry name" value="ATP_synth_gamma_bact"/>
    <property type="match status" value="1"/>
</dbReference>
<evidence type="ECO:0000313" key="12">
    <source>
        <dbReference type="Proteomes" id="UP001055955"/>
    </source>
</evidence>
<dbReference type="PRINTS" id="PR00126">
    <property type="entry name" value="ATPASEGAMMA"/>
</dbReference>
<dbReference type="SUPFAM" id="SSF52943">
    <property type="entry name" value="ATP synthase (F1-ATPase), gamma subunit"/>
    <property type="match status" value="1"/>
</dbReference>
<keyword evidence="9 10" id="KW-0066">ATP synthesis</keyword>
<keyword evidence="12" id="KW-1185">Reference proteome</keyword>
<dbReference type="Proteomes" id="UP001055955">
    <property type="component" value="Chromosome"/>
</dbReference>
<keyword evidence="7 10" id="KW-0472">Membrane</keyword>
<evidence type="ECO:0000256" key="5">
    <source>
        <dbReference type="ARBA" id="ARBA00022781"/>
    </source>
</evidence>
<dbReference type="Gene3D" id="3.40.1380.10">
    <property type="match status" value="1"/>
</dbReference>
<evidence type="ECO:0000256" key="4">
    <source>
        <dbReference type="ARBA" id="ARBA00022448"/>
    </source>
</evidence>
<evidence type="ECO:0000256" key="7">
    <source>
        <dbReference type="ARBA" id="ARBA00023136"/>
    </source>
</evidence>
<dbReference type="InterPro" id="IPR000131">
    <property type="entry name" value="ATP_synth_F1_gsu"/>
</dbReference>
<protein>
    <recommendedName>
        <fullName evidence="10">ATP synthase gamma chain</fullName>
    </recommendedName>
    <alternativeName>
        <fullName evidence="10">ATP synthase F1 sector gamma subunit</fullName>
    </alternativeName>
    <alternativeName>
        <fullName evidence="10">F-ATPase gamma subunit</fullName>
    </alternativeName>
</protein>
<sequence>MAKTHQIKSVINSTEKTAVITQAMQLVSASRLPTARNALNAAQPFSDTIEDIIFNYAFDECSTHPFFNAPEKYTQVGVITITSDRGLCGGLNLALYKEFLKQVQLWDKDKITPILSVAGKKGQSFFSDHAHVISTACAFGDKPNLEDLMALITPMIHAYKTKQVGKVFILSNQYVNTLTQKPIMTQVLPIEPKGKVKSTGAYSFEPSHDEVLDPLLTRYIEAKIYRTVVENIACEHAARMVAMQNATDSAQSIISELNLTYNKARQAIITQEIAEIAAGAYSGEET</sequence>
<dbReference type="Gene3D" id="1.10.287.80">
    <property type="entry name" value="ATP synthase, gamma subunit, helix hairpin domain"/>
    <property type="match status" value="1"/>
</dbReference>
<comment type="similarity">
    <text evidence="3 10">Belongs to the ATPase gamma chain family.</text>
</comment>
<proteinExistence type="inferred from homology"/>
<keyword evidence="4 10" id="KW-0813">Transport</keyword>
<dbReference type="InterPro" id="IPR035968">
    <property type="entry name" value="ATP_synth_F1_ATPase_gsu"/>
</dbReference>
<reference evidence="11 12" key="1">
    <citation type="journal article" date="2022" name="Nat. Microbiol.">
        <title>The microbiome of a bacterivorous marine choanoflagellate contains a resource-demanding obligate bacterial associate.</title>
        <authorList>
            <person name="Needham D.M."/>
            <person name="Poirier C."/>
            <person name="Bachy C."/>
            <person name="George E.E."/>
            <person name="Wilken S."/>
            <person name="Yung C.C.M."/>
            <person name="Limardo A.J."/>
            <person name="Morando M."/>
            <person name="Sudek L."/>
            <person name="Malmstrom R.R."/>
            <person name="Keeling P.J."/>
            <person name="Santoro A.E."/>
            <person name="Worden A.Z."/>
        </authorList>
    </citation>
    <scope>NUCLEOTIDE SEQUENCE [LARGE SCALE GENOMIC DNA]</scope>
    <source>
        <strain evidence="11 12">Comchoano-1</strain>
    </source>
</reference>
<evidence type="ECO:0000256" key="6">
    <source>
        <dbReference type="ARBA" id="ARBA00023065"/>
    </source>
</evidence>
<name>A0ABY5DL46_9GAMM</name>
<dbReference type="PANTHER" id="PTHR11693:SF22">
    <property type="entry name" value="ATP SYNTHASE SUBUNIT GAMMA, MITOCHONDRIAL"/>
    <property type="match status" value="1"/>
</dbReference>
<keyword evidence="10" id="KW-1003">Cell membrane</keyword>
<evidence type="ECO:0000256" key="2">
    <source>
        <dbReference type="ARBA" id="ARBA00004170"/>
    </source>
</evidence>
<keyword evidence="6 10" id="KW-0406">Ion transport</keyword>
<evidence type="ECO:0000256" key="8">
    <source>
        <dbReference type="ARBA" id="ARBA00023196"/>
    </source>
</evidence>
<dbReference type="CDD" id="cd12151">
    <property type="entry name" value="F1-ATPase_gamma"/>
    <property type="match status" value="1"/>
</dbReference>
<evidence type="ECO:0000256" key="9">
    <source>
        <dbReference type="ARBA" id="ARBA00023310"/>
    </source>
</evidence>
<comment type="function">
    <text evidence="1 10">Produces ATP from ADP in the presence of a proton gradient across the membrane. The gamma chain is believed to be important in regulating ATPase activity and the flow of protons through the CF(0) complex.</text>
</comment>
<comment type="subunit">
    <text evidence="10">F-type ATPases have 2 components, CF(1) - the catalytic core - and CF(0) - the membrane proton channel. CF(1) has five subunits: alpha(3), beta(3), gamma(1), delta(1), epsilon(1). CF(0) has three main subunits: a, b and c.</text>
</comment>
<evidence type="ECO:0000256" key="10">
    <source>
        <dbReference type="HAMAP-Rule" id="MF_00815"/>
    </source>
</evidence>